<dbReference type="Proteomes" id="UP000796761">
    <property type="component" value="Unassembled WGS sequence"/>
</dbReference>
<reference evidence="1" key="1">
    <citation type="submission" date="2019-04" db="EMBL/GenBank/DDBJ databases">
        <title>Genome assembly of Zosterops borbonicus 15179.</title>
        <authorList>
            <person name="Leroy T."/>
            <person name="Anselmetti Y."/>
            <person name="Tilak M.-K."/>
            <person name="Nabholz B."/>
        </authorList>
    </citation>
    <scope>NUCLEOTIDE SEQUENCE</scope>
    <source>
        <strain evidence="1">HGM_15179</strain>
        <tissue evidence="1">Muscle</tissue>
    </source>
</reference>
<evidence type="ECO:0000313" key="1">
    <source>
        <dbReference type="EMBL" id="TRZ27016.1"/>
    </source>
</evidence>
<comment type="caution">
    <text evidence="1">The sequence shown here is derived from an EMBL/GenBank/DDBJ whole genome shotgun (WGS) entry which is preliminary data.</text>
</comment>
<accession>A0A8K1LV22</accession>
<dbReference type="EMBL" id="SWJQ01000001">
    <property type="protein sequence ID" value="TRZ27016.1"/>
    <property type="molecule type" value="Genomic_DNA"/>
</dbReference>
<keyword evidence="2" id="KW-1185">Reference proteome</keyword>
<dbReference type="AlphaFoldDB" id="A0A8K1LV22"/>
<gene>
    <name evidence="1" type="ORF">HGM15179_000061</name>
</gene>
<organism evidence="1 2">
    <name type="scientific">Zosterops borbonicus</name>
    <dbReference type="NCBI Taxonomy" id="364589"/>
    <lineage>
        <taxon>Eukaryota</taxon>
        <taxon>Metazoa</taxon>
        <taxon>Chordata</taxon>
        <taxon>Craniata</taxon>
        <taxon>Vertebrata</taxon>
        <taxon>Euteleostomi</taxon>
        <taxon>Archelosauria</taxon>
        <taxon>Archosauria</taxon>
        <taxon>Dinosauria</taxon>
        <taxon>Saurischia</taxon>
        <taxon>Theropoda</taxon>
        <taxon>Coelurosauria</taxon>
        <taxon>Aves</taxon>
        <taxon>Neognathae</taxon>
        <taxon>Neoaves</taxon>
        <taxon>Telluraves</taxon>
        <taxon>Australaves</taxon>
        <taxon>Passeriformes</taxon>
        <taxon>Sylvioidea</taxon>
        <taxon>Zosteropidae</taxon>
        <taxon>Zosterops</taxon>
    </lineage>
</organism>
<proteinExistence type="predicted"/>
<sequence length="141" mass="15868">MIPLYGDIPNPPEHIPVSSAPGHVPIQSSLLSDHGLANHPKSQEFKFLQFNTEIPMFKAVNIEVVALVLRILQIDPLMYAKEFKLYPVSPYVHYVGATSLKKGYLGSEYISFVVKNLSIFLPFIYMDIVIETGQTVNNFDD</sequence>
<protein>
    <submittedName>
        <fullName evidence="1">Uncharacterized protein</fullName>
    </submittedName>
</protein>
<name>A0A8K1LV22_9PASS</name>
<evidence type="ECO:0000313" key="2">
    <source>
        <dbReference type="Proteomes" id="UP000796761"/>
    </source>
</evidence>